<dbReference type="FunCoup" id="A0A1S3IL24">
    <property type="interactions" value="56"/>
</dbReference>
<dbReference type="SUPFAM" id="SSF47473">
    <property type="entry name" value="EF-hand"/>
    <property type="match status" value="1"/>
</dbReference>
<proteinExistence type="predicted"/>
<dbReference type="Gene3D" id="1.10.238.10">
    <property type="entry name" value="EF-hand"/>
    <property type="match status" value="1"/>
</dbReference>
<feature type="chain" id="PRO_5010189781" evidence="3">
    <location>
        <begin position="25"/>
        <end position="174"/>
    </location>
</feature>
<sequence>MMTALPVFALVVTCLAATVQQTAAICCRESKTKFCLDCTRKTPYCSYGKCNIFGCACASACREDCNPDITVRNRGWLRRPEYSCRCMNKRRRDAEDVEGQEDEDQGDEDQDDQGENWGPDEMFAELDIDGDGYISMDEFSSALQGYPDINAAFKEMDANDDGKIDRQEFDSDLQ</sequence>
<dbReference type="SMART" id="SM00054">
    <property type="entry name" value="EFh"/>
    <property type="match status" value="2"/>
</dbReference>
<feature type="domain" description="EF-hand" evidence="4">
    <location>
        <begin position="120"/>
        <end position="149"/>
    </location>
</feature>
<keyword evidence="5" id="KW-1185">Reference proteome</keyword>
<keyword evidence="1" id="KW-0106">Calcium</keyword>
<dbReference type="Gene3D" id="3.30.70.2800">
    <property type="match status" value="1"/>
</dbReference>
<dbReference type="Pfam" id="PF13499">
    <property type="entry name" value="EF-hand_7"/>
    <property type="match status" value="1"/>
</dbReference>
<dbReference type="KEGG" id="lak:106165320"/>
<evidence type="ECO:0000256" key="2">
    <source>
        <dbReference type="SAM" id="MobiDB-lite"/>
    </source>
</evidence>
<organism evidence="5 6">
    <name type="scientific">Lingula anatina</name>
    <name type="common">Brachiopod</name>
    <name type="synonym">Lingula unguis</name>
    <dbReference type="NCBI Taxonomy" id="7574"/>
    <lineage>
        <taxon>Eukaryota</taxon>
        <taxon>Metazoa</taxon>
        <taxon>Spiralia</taxon>
        <taxon>Lophotrochozoa</taxon>
        <taxon>Brachiopoda</taxon>
        <taxon>Linguliformea</taxon>
        <taxon>Lingulata</taxon>
        <taxon>Lingulida</taxon>
        <taxon>Linguloidea</taxon>
        <taxon>Lingulidae</taxon>
        <taxon>Lingula</taxon>
    </lineage>
</organism>
<reference evidence="6" key="1">
    <citation type="submission" date="2025-08" db="UniProtKB">
        <authorList>
            <consortium name="RefSeq"/>
        </authorList>
    </citation>
    <scope>IDENTIFICATION</scope>
    <source>
        <tissue evidence="6">Gonads</tissue>
    </source>
</reference>
<accession>A0A1S3IL24</accession>
<evidence type="ECO:0000259" key="4">
    <source>
        <dbReference type="PROSITE" id="PS50222"/>
    </source>
</evidence>
<feature type="region of interest" description="Disordered" evidence="2">
    <location>
        <begin position="90"/>
        <end position="122"/>
    </location>
</feature>
<evidence type="ECO:0000256" key="3">
    <source>
        <dbReference type="SAM" id="SignalP"/>
    </source>
</evidence>
<dbReference type="AlphaFoldDB" id="A0A1S3IL24"/>
<gene>
    <name evidence="6" type="primary">LOC106165320</name>
</gene>
<dbReference type="STRING" id="7574.A0A1S3IL24"/>
<evidence type="ECO:0000256" key="1">
    <source>
        <dbReference type="ARBA" id="ARBA00022837"/>
    </source>
</evidence>
<evidence type="ECO:0000313" key="5">
    <source>
        <dbReference type="Proteomes" id="UP000085678"/>
    </source>
</evidence>
<keyword evidence="3" id="KW-0732">Signal</keyword>
<dbReference type="InterPro" id="IPR002048">
    <property type="entry name" value="EF_hand_dom"/>
</dbReference>
<dbReference type="GO" id="GO:0005509">
    <property type="term" value="F:calcium ion binding"/>
    <property type="evidence" value="ECO:0007669"/>
    <property type="project" value="InterPro"/>
</dbReference>
<name>A0A1S3IL24_LINAN</name>
<dbReference type="GeneID" id="106165320"/>
<dbReference type="InterPro" id="IPR011992">
    <property type="entry name" value="EF-hand-dom_pair"/>
</dbReference>
<dbReference type="InterPro" id="IPR018247">
    <property type="entry name" value="EF_Hand_1_Ca_BS"/>
</dbReference>
<dbReference type="PROSITE" id="PS00018">
    <property type="entry name" value="EF_HAND_1"/>
    <property type="match status" value="2"/>
</dbReference>
<dbReference type="CDD" id="cd00051">
    <property type="entry name" value="EFh"/>
    <property type="match status" value="1"/>
</dbReference>
<dbReference type="PROSITE" id="PS50222">
    <property type="entry name" value="EF_HAND_2"/>
    <property type="match status" value="2"/>
</dbReference>
<feature type="signal peptide" evidence="3">
    <location>
        <begin position="1"/>
        <end position="24"/>
    </location>
</feature>
<dbReference type="RefSeq" id="XP_013398945.1">
    <property type="nucleotide sequence ID" value="XM_013543491.1"/>
</dbReference>
<feature type="compositionally biased region" description="Acidic residues" evidence="2">
    <location>
        <begin position="95"/>
        <end position="114"/>
    </location>
</feature>
<evidence type="ECO:0000313" key="6">
    <source>
        <dbReference type="RefSeq" id="XP_013398945.1"/>
    </source>
</evidence>
<protein>
    <submittedName>
        <fullName evidence="6">Uncharacterized protein LOC106165320</fullName>
    </submittedName>
</protein>
<dbReference type="Proteomes" id="UP000085678">
    <property type="component" value="Unplaced"/>
</dbReference>
<dbReference type="OrthoDB" id="120976at2759"/>
<dbReference type="InParanoid" id="A0A1S3IL24"/>
<feature type="domain" description="EF-hand" evidence="4">
    <location>
        <begin position="151"/>
        <end position="174"/>
    </location>
</feature>